<evidence type="ECO:0000256" key="4">
    <source>
        <dbReference type="ARBA" id="ARBA00023136"/>
    </source>
</evidence>
<sequence>MASLVWLIVGLLLVAAEVLSGEFVLVMLGVAALGTAGAVALGAPVWLSALVFAGLAGGLVLGARPALKRRFEVRNELKTNVDALLGKRATVVSTVDHRGGRVRIDGDVWSARTLDEAEVLETDTTVLVMEISGATAIVSAQP</sequence>
<name>A0A840NN64_9PSEU</name>
<dbReference type="Gene3D" id="2.40.50.140">
    <property type="entry name" value="Nucleic acid-binding proteins"/>
    <property type="match status" value="1"/>
</dbReference>
<keyword evidence="7" id="KW-0378">Hydrolase</keyword>
<keyword evidence="4 5" id="KW-0472">Membrane</keyword>
<keyword evidence="8" id="KW-1185">Reference proteome</keyword>
<keyword evidence="2 5" id="KW-0812">Transmembrane</keyword>
<evidence type="ECO:0000259" key="6">
    <source>
        <dbReference type="Pfam" id="PF01957"/>
    </source>
</evidence>
<evidence type="ECO:0000256" key="1">
    <source>
        <dbReference type="ARBA" id="ARBA00004141"/>
    </source>
</evidence>
<evidence type="ECO:0000313" key="7">
    <source>
        <dbReference type="EMBL" id="MBB5069687.1"/>
    </source>
</evidence>
<dbReference type="GO" id="GO:0008233">
    <property type="term" value="F:peptidase activity"/>
    <property type="evidence" value="ECO:0007669"/>
    <property type="project" value="UniProtKB-KW"/>
</dbReference>
<dbReference type="GO" id="GO:0006508">
    <property type="term" value="P:proteolysis"/>
    <property type="evidence" value="ECO:0007669"/>
    <property type="project" value="UniProtKB-KW"/>
</dbReference>
<evidence type="ECO:0000256" key="5">
    <source>
        <dbReference type="SAM" id="Phobius"/>
    </source>
</evidence>
<dbReference type="Pfam" id="PF01957">
    <property type="entry name" value="NfeD"/>
    <property type="match status" value="1"/>
</dbReference>
<dbReference type="InterPro" id="IPR052165">
    <property type="entry name" value="Membrane_assoc_protease"/>
</dbReference>
<comment type="caution">
    <text evidence="7">The sequence shown here is derived from an EMBL/GenBank/DDBJ whole genome shotgun (WGS) entry which is preliminary data.</text>
</comment>
<accession>A0A840NN64</accession>
<keyword evidence="3 5" id="KW-1133">Transmembrane helix</keyword>
<dbReference type="Proteomes" id="UP000580474">
    <property type="component" value="Unassembled WGS sequence"/>
</dbReference>
<dbReference type="GO" id="GO:0005886">
    <property type="term" value="C:plasma membrane"/>
    <property type="evidence" value="ECO:0007669"/>
    <property type="project" value="TreeGrafter"/>
</dbReference>
<dbReference type="PANTHER" id="PTHR33507">
    <property type="entry name" value="INNER MEMBRANE PROTEIN YBBJ"/>
    <property type="match status" value="1"/>
</dbReference>
<feature type="transmembrane region" description="Helical" evidence="5">
    <location>
        <begin position="36"/>
        <end position="61"/>
    </location>
</feature>
<dbReference type="EMBL" id="JACHIV010000001">
    <property type="protein sequence ID" value="MBB5069687.1"/>
    <property type="molecule type" value="Genomic_DNA"/>
</dbReference>
<dbReference type="InterPro" id="IPR002810">
    <property type="entry name" value="NfeD-like_C"/>
</dbReference>
<feature type="domain" description="NfeD-like C-terminal" evidence="6">
    <location>
        <begin position="81"/>
        <end position="138"/>
    </location>
</feature>
<comment type="subcellular location">
    <subcellularLocation>
        <location evidence="1">Membrane</location>
        <topology evidence="1">Multi-pass membrane protein</topology>
    </subcellularLocation>
</comment>
<dbReference type="RefSeq" id="WP_184479339.1">
    <property type="nucleotide sequence ID" value="NZ_JACHIV010000001.1"/>
</dbReference>
<gene>
    <name evidence="7" type="ORF">BJ969_002775</name>
</gene>
<keyword evidence="7" id="KW-0645">Protease</keyword>
<reference evidence="7 8" key="1">
    <citation type="submission" date="2020-08" db="EMBL/GenBank/DDBJ databases">
        <title>Sequencing the genomes of 1000 actinobacteria strains.</title>
        <authorList>
            <person name="Klenk H.-P."/>
        </authorList>
    </citation>
    <scope>NUCLEOTIDE SEQUENCE [LARGE SCALE GENOMIC DNA]</scope>
    <source>
        <strain evidence="7 8">DSM 45582</strain>
    </source>
</reference>
<evidence type="ECO:0000256" key="2">
    <source>
        <dbReference type="ARBA" id="ARBA00022692"/>
    </source>
</evidence>
<evidence type="ECO:0000256" key="3">
    <source>
        <dbReference type="ARBA" id="ARBA00022989"/>
    </source>
</evidence>
<dbReference type="AlphaFoldDB" id="A0A840NN64"/>
<dbReference type="PANTHER" id="PTHR33507:SF3">
    <property type="entry name" value="INNER MEMBRANE PROTEIN YBBJ"/>
    <property type="match status" value="1"/>
</dbReference>
<protein>
    <submittedName>
        <fullName evidence="7">Membrane protein implicated in regulation of membrane protease activity</fullName>
    </submittedName>
</protein>
<evidence type="ECO:0000313" key="8">
    <source>
        <dbReference type="Proteomes" id="UP000580474"/>
    </source>
</evidence>
<organism evidence="7 8">
    <name type="scientific">Saccharopolyspora gloriosae</name>
    <dbReference type="NCBI Taxonomy" id="455344"/>
    <lineage>
        <taxon>Bacteria</taxon>
        <taxon>Bacillati</taxon>
        <taxon>Actinomycetota</taxon>
        <taxon>Actinomycetes</taxon>
        <taxon>Pseudonocardiales</taxon>
        <taxon>Pseudonocardiaceae</taxon>
        <taxon>Saccharopolyspora</taxon>
    </lineage>
</organism>
<dbReference type="InterPro" id="IPR012340">
    <property type="entry name" value="NA-bd_OB-fold"/>
</dbReference>
<proteinExistence type="predicted"/>
<dbReference type="SUPFAM" id="SSF141322">
    <property type="entry name" value="NfeD domain-like"/>
    <property type="match status" value="1"/>
</dbReference>